<accession>A0ABW0YVB2</accession>
<evidence type="ECO:0000313" key="2">
    <source>
        <dbReference type="Proteomes" id="UP001596083"/>
    </source>
</evidence>
<organism evidence="1 2">
    <name type="scientific">Streptomyces gamaensis</name>
    <dbReference type="NCBI Taxonomy" id="1763542"/>
    <lineage>
        <taxon>Bacteria</taxon>
        <taxon>Bacillati</taxon>
        <taxon>Actinomycetota</taxon>
        <taxon>Actinomycetes</taxon>
        <taxon>Kitasatosporales</taxon>
        <taxon>Streptomycetaceae</taxon>
        <taxon>Streptomyces</taxon>
    </lineage>
</organism>
<keyword evidence="2" id="KW-1185">Reference proteome</keyword>
<evidence type="ECO:0008006" key="3">
    <source>
        <dbReference type="Google" id="ProtNLM"/>
    </source>
</evidence>
<comment type="caution">
    <text evidence="1">The sequence shown here is derived from an EMBL/GenBank/DDBJ whole genome shotgun (WGS) entry which is preliminary data.</text>
</comment>
<proteinExistence type="predicted"/>
<evidence type="ECO:0000313" key="1">
    <source>
        <dbReference type="EMBL" id="MFC5720485.1"/>
    </source>
</evidence>
<protein>
    <recommendedName>
        <fullName evidence="3">SnoaL-like domain-containing protein</fullName>
    </recommendedName>
</protein>
<dbReference type="Proteomes" id="UP001596083">
    <property type="component" value="Unassembled WGS sequence"/>
</dbReference>
<name>A0ABW0YVB2_9ACTN</name>
<gene>
    <name evidence="1" type="ORF">ACFP1Z_09965</name>
</gene>
<dbReference type="EMBL" id="JBHSPB010000005">
    <property type="protein sequence ID" value="MFC5720485.1"/>
    <property type="molecule type" value="Genomic_DNA"/>
</dbReference>
<sequence>MSAQPADCGAGTDPRVPAIPCTINSIGDILSGADRAQFYREVLAAERGEEIDAVLEAWWTEAVLSQVPGRDASYRNAVAGRRLVPLRAPGEAR</sequence>
<reference evidence="2" key="1">
    <citation type="journal article" date="2019" name="Int. J. Syst. Evol. Microbiol.">
        <title>The Global Catalogue of Microorganisms (GCM) 10K type strain sequencing project: providing services to taxonomists for standard genome sequencing and annotation.</title>
        <authorList>
            <consortium name="The Broad Institute Genomics Platform"/>
            <consortium name="The Broad Institute Genome Sequencing Center for Infectious Disease"/>
            <person name="Wu L."/>
            <person name="Ma J."/>
        </authorList>
    </citation>
    <scope>NUCLEOTIDE SEQUENCE [LARGE SCALE GENOMIC DNA]</scope>
    <source>
        <strain evidence="2">CGMCC 4.7304</strain>
    </source>
</reference>
<dbReference type="RefSeq" id="WP_390315632.1">
    <property type="nucleotide sequence ID" value="NZ_JBHSPB010000005.1"/>
</dbReference>